<feature type="compositionally biased region" description="Acidic residues" evidence="10">
    <location>
        <begin position="239"/>
        <end position="260"/>
    </location>
</feature>
<dbReference type="InterPro" id="IPR036872">
    <property type="entry name" value="CH_dom_sf"/>
</dbReference>
<keyword evidence="5 9" id="KW-0493">Microtubule</keyword>
<comment type="subcellular location">
    <subcellularLocation>
        <location evidence="1">Cytoplasm</location>
        <location evidence="1">Cytoskeleton</location>
    </subcellularLocation>
</comment>
<accession>A0A433A0B4</accession>
<evidence type="ECO:0000256" key="7">
    <source>
        <dbReference type="ARBA" id="ARBA00023212"/>
    </source>
</evidence>
<dbReference type="EMBL" id="RBNI01022884">
    <property type="protein sequence ID" value="RUO96168.1"/>
    <property type="molecule type" value="Genomic_DNA"/>
</dbReference>
<dbReference type="Gene3D" id="1.10.418.10">
    <property type="entry name" value="Calponin-like domain"/>
    <property type="match status" value="1"/>
</dbReference>
<dbReference type="InterPro" id="IPR027328">
    <property type="entry name" value="MAPRE"/>
</dbReference>
<organism evidence="12 13">
    <name type="scientific">Jimgerdemannia flammicorona</name>
    <dbReference type="NCBI Taxonomy" id="994334"/>
    <lineage>
        <taxon>Eukaryota</taxon>
        <taxon>Fungi</taxon>
        <taxon>Fungi incertae sedis</taxon>
        <taxon>Mucoromycota</taxon>
        <taxon>Mucoromycotina</taxon>
        <taxon>Endogonomycetes</taxon>
        <taxon>Endogonales</taxon>
        <taxon>Endogonaceae</taxon>
        <taxon>Jimgerdemannia</taxon>
    </lineage>
</organism>
<dbReference type="PANTHER" id="PTHR10623">
    <property type="entry name" value="MICROTUBULE-ASSOCIATED PROTEIN RP/EB FAMILY MEMBER"/>
    <property type="match status" value="1"/>
</dbReference>
<evidence type="ECO:0000256" key="5">
    <source>
        <dbReference type="ARBA" id="ARBA00022701"/>
    </source>
</evidence>
<sequence length="260" mass="28633">MSLGESRSELLSWLNELLQINYTKIELVGTGDLSMNKVKFDTKHDYEYVTNYKILQSAFDKHKIDKIIPVERLMKCKFQDNLEFLQWLKKYWDQYYPGGAYDAGSRRKGGHGASSSTGPARASGGTRTMASKKPAAGGTGVRSAASRNTAGASGRLSSSSGNSAVLDQNSAAVIIDLNKQLGELKATVDGLEKERDFYFGKLRDIEILVQQQQEADASANVEESPVLKEIQNILYSTEEGFEVPPEGEVEGEGDIEDETF</sequence>
<evidence type="ECO:0000313" key="12">
    <source>
        <dbReference type="EMBL" id="RUO96168.1"/>
    </source>
</evidence>
<dbReference type="SUPFAM" id="SSF140612">
    <property type="entry name" value="EB1 dimerisation domain-like"/>
    <property type="match status" value="1"/>
</dbReference>
<dbReference type="SUPFAM" id="SSF47576">
    <property type="entry name" value="Calponin-homology domain, CH-domain"/>
    <property type="match status" value="1"/>
</dbReference>
<dbReference type="GO" id="GO:0035371">
    <property type="term" value="C:microtubule plus-end"/>
    <property type="evidence" value="ECO:0007669"/>
    <property type="project" value="UniProtKB-ARBA"/>
</dbReference>
<dbReference type="OrthoDB" id="2119228at2759"/>
<feature type="domain" description="EB1 C-terminal" evidence="11">
    <location>
        <begin position="166"/>
        <end position="243"/>
    </location>
</feature>
<evidence type="ECO:0000313" key="13">
    <source>
        <dbReference type="Proteomes" id="UP000268093"/>
    </source>
</evidence>
<keyword evidence="8" id="KW-0131">Cell cycle</keyword>
<comment type="similarity">
    <text evidence="2">Belongs to the MAPRE family.</text>
</comment>
<gene>
    <name evidence="12" type="ORF">BC936DRAFT_142498</name>
</gene>
<dbReference type="GO" id="GO:0072686">
    <property type="term" value="C:mitotic spindle"/>
    <property type="evidence" value="ECO:0007669"/>
    <property type="project" value="UniProtKB-ARBA"/>
</dbReference>
<evidence type="ECO:0000256" key="4">
    <source>
        <dbReference type="ARBA" id="ARBA00022618"/>
    </source>
</evidence>
<reference evidence="12 13" key="1">
    <citation type="journal article" date="2018" name="New Phytol.">
        <title>Phylogenomics of Endogonaceae and evolution of mycorrhizas within Mucoromycota.</title>
        <authorList>
            <person name="Chang Y."/>
            <person name="Desiro A."/>
            <person name="Na H."/>
            <person name="Sandor L."/>
            <person name="Lipzen A."/>
            <person name="Clum A."/>
            <person name="Barry K."/>
            <person name="Grigoriev I.V."/>
            <person name="Martin F.M."/>
            <person name="Stajich J.E."/>
            <person name="Smith M.E."/>
            <person name="Bonito G."/>
            <person name="Spatafora J.W."/>
        </authorList>
    </citation>
    <scope>NUCLEOTIDE SEQUENCE [LARGE SCALE GENOMIC DNA]</scope>
    <source>
        <strain evidence="12 13">GMNB39</strain>
    </source>
</reference>
<feature type="region of interest" description="Disordered" evidence="10">
    <location>
        <begin position="237"/>
        <end position="260"/>
    </location>
</feature>
<evidence type="ECO:0000256" key="6">
    <source>
        <dbReference type="ARBA" id="ARBA00022776"/>
    </source>
</evidence>
<dbReference type="AlphaFoldDB" id="A0A433A0B4"/>
<proteinExistence type="inferred from homology"/>
<comment type="caution">
    <text evidence="12">The sequence shown here is derived from an EMBL/GenBank/DDBJ whole genome shotgun (WGS) entry which is preliminary data.</text>
</comment>
<dbReference type="InterPro" id="IPR036133">
    <property type="entry name" value="EB1_C_sf"/>
</dbReference>
<evidence type="ECO:0000256" key="3">
    <source>
        <dbReference type="ARBA" id="ARBA00022490"/>
    </source>
</evidence>
<keyword evidence="7" id="KW-0206">Cytoskeleton</keyword>
<dbReference type="InterPro" id="IPR004953">
    <property type="entry name" value="EB1_C"/>
</dbReference>
<dbReference type="FunFam" id="1.20.5.1430:FF:000005">
    <property type="entry name" value="Eb1, isoform E"/>
    <property type="match status" value="1"/>
</dbReference>
<evidence type="ECO:0000256" key="10">
    <source>
        <dbReference type="SAM" id="MobiDB-lite"/>
    </source>
</evidence>
<dbReference type="GO" id="GO:0035372">
    <property type="term" value="P:protein localization to microtubule"/>
    <property type="evidence" value="ECO:0007669"/>
    <property type="project" value="UniProtKB-ARBA"/>
</dbReference>
<dbReference type="Gene3D" id="1.20.5.1430">
    <property type="match status" value="1"/>
</dbReference>
<evidence type="ECO:0000256" key="9">
    <source>
        <dbReference type="PROSITE-ProRule" id="PRU00576"/>
    </source>
</evidence>
<evidence type="ECO:0000259" key="11">
    <source>
        <dbReference type="PROSITE" id="PS51230"/>
    </source>
</evidence>
<evidence type="ECO:0000256" key="8">
    <source>
        <dbReference type="ARBA" id="ARBA00023306"/>
    </source>
</evidence>
<protein>
    <submittedName>
        <fullName evidence="12">Calponin homology domain-containing protein</fullName>
    </submittedName>
</protein>
<keyword evidence="4" id="KW-0132">Cell division</keyword>
<keyword evidence="3" id="KW-0963">Cytoplasm</keyword>
<dbReference type="GO" id="GO:0051010">
    <property type="term" value="F:microtubule plus-end binding"/>
    <property type="evidence" value="ECO:0007669"/>
    <property type="project" value="UniProtKB-ARBA"/>
</dbReference>
<feature type="compositionally biased region" description="Low complexity" evidence="10">
    <location>
        <begin position="150"/>
        <end position="162"/>
    </location>
</feature>
<dbReference type="Proteomes" id="UP000268093">
    <property type="component" value="Unassembled WGS sequence"/>
</dbReference>
<dbReference type="GO" id="GO:0030473">
    <property type="term" value="P:nuclear migration along microtubule"/>
    <property type="evidence" value="ECO:0007669"/>
    <property type="project" value="UniProtKB-ARBA"/>
</dbReference>
<evidence type="ECO:0000256" key="1">
    <source>
        <dbReference type="ARBA" id="ARBA00004245"/>
    </source>
</evidence>
<dbReference type="GO" id="GO:0051301">
    <property type="term" value="P:cell division"/>
    <property type="evidence" value="ECO:0007669"/>
    <property type="project" value="UniProtKB-KW"/>
</dbReference>
<keyword evidence="13" id="KW-1185">Reference proteome</keyword>
<keyword evidence="6" id="KW-0498">Mitosis</keyword>
<name>A0A433A0B4_9FUNG</name>
<dbReference type="PROSITE" id="PS51230">
    <property type="entry name" value="EB1_C"/>
    <property type="match status" value="1"/>
</dbReference>
<evidence type="ECO:0000256" key="2">
    <source>
        <dbReference type="ARBA" id="ARBA00010729"/>
    </source>
</evidence>
<feature type="region of interest" description="Disordered" evidence="10">
    <location>
        <begin position="105"/>
        <end position="162"/>
    </location>
</feature>
<dbReference type="FunFam" id="1.10.418.10:FF:000028">
    <property type="entry name" value="RP/EB family microtubule-associated protein"/>
    <property type="match status" value="1"/>
</dbReference>
<dbReference type="Pfam" id="PF03271">
    <property type="entry name" value="EB1"/>
    <property type="match status" value="1"/>
</dbReference>